<organism evidence="1 2">
    <name type="scientific">Nocardioides cavernae</name>
    <dbReference type="NCBI Taxonomy" id="1921566"/>
    <lineage>
        <taxon>Bacteria</taxon>
        <taxon>Bacillati</taxon>
        <taxon>Actinomycetota</taxon>
        <taxon>Actinomycetes</taxon>
        <taxon>Propionibacteriales</taxon>
        <taxon>Nocardioidaceae</taxon>
        <taxon>Nocardioides</taxon>
    </lineage>
</organism>
<keyword evidence="2" id="KW-1185">Reference proteome</keyword>
<gene>
    <name evidence="1" type="ORF">IEZ26_01520</name>
</gene>
<proteinExistence type="predicted"/>
<protein>
    <recommendedName>
        <fullName evidence="3">Amphi-Trp domain-containing protein</fullName>
    </recommendedName>
</protein>
<evidence type="ECO:0000313" key="2">
    <source>
        <dbReference type="Proteomes" id="UP000618818"/>
    </source>
</evidence>
<dbReference type="EMBL" id="JACXYZ010000001">
    <property type="protein sequence ID" value="MBD3923285.1"/>
    <property type="molecule type" value="Genomic_DNA"/>
</dbReference>
<comment type="caution">
    <text evidence="1">The sequence shown here is derived from an EMBL/GenBank/DDBJ whole genome shotgun (WGS) entry which is preliminary data.</text>
</comment>
<dbReference type="Proteomes" id="UP000618818">
    <property type="component" value="Unassembled WGS sequence"/>
</dbReference>
<name>A0ABR8N546_9ACTN</name>
<reference evidence="1 2" key="1">
    <citation type="submission" date="2020-09" db="EMBL/GenBank/DDBJ databases">
        <title>novel species in genus Nocardioides.</title>
        <authorList>
            <person name="Zhang G."/>
        </authorList>
    </citation>
    <scope>NUCLEOTIDE SEQUENCE [LARGE SCALE GENOMIC DNA]</scope>
    <source>
        <strain evidence="1 2">KCTC 39551</strain>
    </source>
</reference>
<evidence type="ECO:0008006" key="3">
    <source>
        <dbReference type="Google" id="ProtNLM"/>
    </source>
</evidence>
<sequence>MTGERELEEFADLATLMSAADTTTLEQLSDLISEDYELDAEALLDGKQLTVRFGTRGVGFEFPIRIDAFWETLDELHAEASDEVELDDDE</sequence>
<evidence type="ECO:0000313" key="1">
    <source>
        <dbReference type="EMBL" id="MBD3923285.1"/>
    </source>
</evidence>
<dbReference type="RefSeq" id="WP_191193172.1">
    <property type="nucleotide sequence ID" value="NZ_JACXYZ010000001.1"/>
</dbReference>
<accession>A0ABR8N546</accession>